<evidence type="ECO:0000256" key="4">
    <source>
        <dbReference type="ARBA" id="ARBA00012715"/>
    </source>
</evidence>
<dbReference type="GO" id="GO:0003934">
    <property type="term" value="F:GTP cyclohydrolase I activity"/>
    <property type="evidence" value="ECO:0007669"/>
    <property type="project" value="UniProtKB-EC"/>
</dbReference>
<evidence type="ECO:0000256" key="3">
    <source>
        <dbReference type="ARBA" id="ARBA00008085"/>
    </source>
</evidence>
<dbReference type="GO" id="GO:0046654">
    <property type="term" value="P:tetrahydrofolate biosynthetic process"/>
    <property type="evidence" value="ECO:0007669"/>
    <property type="project" value="InterPro"/>
</dbReference>
<dbReference type="InterPro" id="IPR043134">
    <property type="entry name" value="GTP-CH-I_N"/>
</dbReference>
<accession>A0AAI9EE15</accession>
<comment type="catalytic activity">
    <reaction evidence="1">
        <text>GTP + H2O = 7,8-dihydroneopterin 3'-triphosphate + formate + H(+)</text>
        <dbReference type="Rhea" id="RHEA:17473"/>
        <dbReference type="ChEBI" id="CHEBI:15377"/>
        <dbReference type="ChEBI" id="CHEBI:15378"/>
        <dbReference type="ChEBI" id="CHEBI:15740"/>
        <dbReference type="ChEBI" id="CHEBI:37565"/>
        <dbReference type="ChEBI" id="CHEBI:58462"/>
        <dbReference type="EC" id="3.5.4.16"/>
    </reaction>
</comment>
<gene>
    <name evidence="13" type="ORF">LECACI_7A007867</name>
</gene>
<name>A0AAI9EE15_9PEZI</name>
<dbReference type="AlphaFoldDB" id="A0AAI9EE15"/>
<evidence type="ECO:0000256" key="8">
    <source>
        <dbReference type="ARBA" id="ARBA00022909"/>
    </source>
</evidence>
<dbReference type="HAMAP" id="MF_00223">
    <property type="entry name" value="FolE"/>
    <property type="match status" value="1"/>
</dbReference>
<proteinExistence type="inferred from homology"/>
<dbReference type="GO" id="GO:0046656">
    <property type="term" value="P:folic acid biosynthetic process"/>
    <property type="evidence" value="ECO:0007669"/>
    <property type="project" value="UniProtKB-KW"/>
</dbReference>
<evidence type="ECO:0000256" key="1">
    <source>
        <dbReference type="ARBA" id="ARBA00001052"/>
    </source>
</evidence>
<dbReference type="FunFam" id="1.10.286.10:FF:000003">
    <property type="entry name" value="GTP cyclohydrolase 1"/>
    <property type="match status" value="1"/>
</dbReference>
<evidence type="ECO:0000256" key="7">
    <source>
        <dbReference type="ARBA" id="ARBA00022801"/>
    </source>
</evidence>
<comment type="pathway">
    <text evidence="2">Cofactor biosynthesis; 7,8-dihydroneopterin triphosphate biosynthesis; 7,8-dihydroneopterin triphosphate from GTP: step 1/1.</text>
</comment>
<dbReference type="GO" id="GO:0005525">
    <property type="term" value="F:GTP binding"/>
    <property type="evidence" value="ECO:0007669"/>
    <property type="project" value="UniProtKB-KW"/>
</dbReference>
<keyword evidence="8" id="KW-0289">Folate biosynthesis</keyword>
<dbReference type="InterPro" id="IPR018234">
    <property type="entry name" value="GTP_CycHdrlase_I_CS"/>
</dbReference>
<organism evidence="13 14">
    <name type="scientific">Lecanosticta acicola</name>
    <dbReference type="NCBI Taxonomy" id="111012"/>
    <lineage>
        <taxon>Eukaryota</taxon>
        <taxon>Fungi</taxon>
        <taxon>Dikarya</taxon>
        <taxon>Ascomycota</taxon>
        <taxon>Pezizomycotina</taxon>
        <taxon>Dothideomycetes</taxon>
        <taxon>Dothideomycetidae</taxon>
        <taxon>Mycosphaerellales</taxon>
        <taxon>Mycosphaerellaceae</taxon>
        <taxon>Lecanosticta</taxon>
    </lineage>
</organism>
<evidence type="ECO:0000256" key="9">
    <source>
        <dbReference type="ARBA" id="ARBA00023134"/>
    </source>
</evidence>
<feature type="domain" description="GTP cyclohydrolase I" evidence="12">
    <location>
        <begin position="56"/>
        <end position="233"/>
    </location>
</feature>
<comment type="similarity">
    <text evidence="3">Belongs to the GTP cyclohydrolase I family.</text>
</comment>
<comment type="caution">
    <text evidence="13">The sequence shown here is derived from an EMBL/GenBank/DDBJ whole genome shotgun (WGS) entry which is preliminary data.</text>
</comment>
<evidence type="ECO:0000313" key="14">
    <source>
        <dbReference type="Proteomes" id="UP001296104"/>
    </source>
</evidence>
<keyword evidence="9" id="KW-0342">GTP-binding</keyword>
<keyword evidence="14" id="KW-1185">Reference proteome</keyword>
<keyword evidence="6" id="KW-0547">Nucleotide-binding</keyword>
<feature type="region of interest" description="Disordered" evidence="11">
    <location>
        <begin position="1"/>
        <end position="34"/>
    </location>
</feature>
<dbReference type="EC" id="3.5.4.16" evidence="4"/>
<dbReference type="PANTHER" id="PTHR11109">
    <property type="entry name" value="GTP CYCLOHYDROLASE I"/>
    <property type="match status" value="1"/>
</dbReference>
<dbReference type="PANTHER" id="PTHR11109:SF7">
    <property type="entry name" value="GTP CYCLOHYDROLASE 1"/>
    <property type="match status" value="1"/>
</dbReference>
<dbReference type="GO" id="GO:0005737">
    <property type="term" value="C:cytoplasm"/>
    <property type="evidence" value="ECO:0007669"/>
    <property type="project" value="TreeGrafter"/>
</dbReference>
<dbReference type="FunFam" id="3.30.1130.10:FF:000001">
    <property type="entry name" value="GTP cyclohydrolase 1"/>
    <property type="match status" value="1"/>
</dbReference>
<dbReference type="Pfam" id="PF01227">
    <property type="entry name" value="GTP_cyclohydroI"/>
    <property type="match status" value="1"/>
</dbReference>
<evidence type="ECO:0000256" key="10">
    <source>
        <dbReference type="ARBA" id="ARBA00030854"/>
    </source>
</evidence>
<feature type="compositionally biased region" description="Polar residues" evidence="11">
    <location>
        <begin position="8"/>
        <end position="23"/>
    </location>
</feature>
<evidence type="ECO:0000259" key="12">
    <source>
        <dbReference type="Pfam" id="PF01227"/>
    </source>
</evidence>
<dbReference type="PROSITE" id="PS00859">
    <property type="entry name" value="GTP_CYCLOHYDROL_1_1"/>
    <property type="match status" value="1"/>
</dbReference>
<evidence type="ECO:0000313" key="13">
    <source>
        <dbReference type="EMBL" id="CAK4032709.1"/>
    </source>
</evidence>
<protein>
    <recommendedName>
        <fullName evidence="5">GTP cyclohydrolase 1</fullName>
        <ecNumber evidence="4">3.5.4.16</ecNumber>
    </recommendedName>
    <alternativeName>
        <fullName evidence="10">GTP cyclohydrolase I</fullName>
    </alternativeName>
</protein>
<reference evidence="13" key="1">
    <citation type="submission" date="2023-11" db="EMBL/GenBank/DDBJ databases">
        <authorList>
            <person name="Alioto T."/>
            <person name="Alioto T."/>
            <person name="Gomez Garrido J."/>
        </authorList>
    </citation>
    <scope>NUCLEOTIDE SEQUENCE</scope>
</reference>
<dbReference type="NCBIfam" id="NF006825">
    <property type="entry name" value="PRK09347.1-2"/>
    <property type="match status" value="1"/>
</dbReference>
<dbReference type="GO" id="GO:0006729">
    <property type="term" value="P:tetrahydrobiopterin biosynthetic process"/>
    <property type="evidence" value="ECO:0007669"/>
    <property type="project" value="TreeGrafter"/>
</dbReference>
<sequence>MAAERSQGLGSTINPAFALTQSRTDSEVPYPSDEPYLIQEQNRVESQSPSENQRKIAAAVRTVLTNLGEDPNREGLLKTPERYARAMKFLTHGYQRNVEIETNGAIFNVESNGMVIVRDIEIYSLCEHHLLPFFGKIHIGYIPRGRVLGLSKFVRVVEIFARRLQVQERVTSQVVQAIQRLLEPEGVIAVVECTHLCMAMRGVQRSGATTVTQCSTGVFEKDAGTVKRFHTLLK</sequence>
<dbReference type="InterPro" id="IPR001474">
    <property type="entry name" value="GTP_CycHdrlase_I"/>
</dbReference>
<keyword evidence="7" id="KW-0378">Hydrolase</keyword>
<dbReference type="InterPro" id="IPR020602">
    <property type="entry name" value="GTP_CycHdrlase_I_dom"/>
</dbReference>
<evidence type="ECO:0000256" key="6">
    <source>
        <dbReference type="ARBA" id="ARBA00022741"/>
    </source>
</evidence>
<dbReference type="GO" id="GO:0008270">
    <property type="term" value="F:zinc ion binding"/>
    <property type="evidence" value="ECO:0007669"/>
    <property type="project" value="TreeGrafter"/>
</dbReference>
<dbReference type="Gene3D" id="1.10.286.10">
    <property type="match status" value="1"/>
</dbReference>
<dbReference type="Proteomes" id="UP001296104">
    <property type="component" value="Unassembled WGS sequence"/>
</dbReference>
<dbReference type="NCBIfam" id="TIGR00063">
    <property type="entry name" value="folE"/>
    <property type="match status" value="1"/>
</dbReference>
<dbReference type="Gene3D" id="3.30.1130.10">
    <property type="match status" value="1"/>
</dbReference>
<evidence type="ECO:0000256" key="2">
    <source>
        <dbReference type="ARBA" id="ARBA00005080"/>
    </source>
</evidence>
<dbReference type="SUPFAM" id="SSF55620">
    <property type="entry name" value="Tetrahydrobiopterin biosynthesis enzymes-like"/>
    <property type="match status" value="1"/>
</dbReference>
<evidence type="ECO:0000256" key="11">
    <source>
        <dbReference type="SAM" id="MobiDB-lite"/>
    </source>
</evidence>
<dbReference type="EMBL" id="CAVMBE010000069">
    <property type="protein sequence ID" value="CAK4032709.1"/>
    <property type="molecule type" value="Genomic_DNA"/>
</dbReference>
<dbReference type="NCBIfam" id="NF006826">
    <property type="entry name" value="PRK09347.1-3"/>
    <property type="match status" value="1"/>
</dbReference>
<dbReference type="InterPro" id="IPR043133">
    <property type="entry name" value="GTP-CH-I_C/QueF"/>
</dbReference>
<evidence type="ECO:0000256" key="5">
    <source>
        <dbReference type="ARBA" id="ARBA00017272"/>
    </source>
</evidence>